<reference evidence="1 2" key="1">
    <citation type="submission" date="2017-11" db="EMBL/GenBank/DDBJ databases">
        <title>De novo assembly and phasing of dikaryotic genomes from two isolates of Puccinia coronata f. sp. avenae, the causal agent of oat crown rust.</title>
        <authorList>
            <person name="Miller M.E."/>
            <person name="Zhang Y."/>
            <person name="Omidvar V."/>
            <person name="Sperschneider J."/>
            <person name="Schwessinger B."/>
            <person name="Raley C."/>
            <person name="Palmer J.M."/>
            <person name="Garnica D."/>
            <person name="Upadhyaya N."/>
            <person name="Rathjen J."/>
            <person name="Taylor J.M."/>
            <person name="Park R.F."/>
            <person name="Dodds P.N."/>
            <person name="Hirsch C.D."/>
            <person name="Kianian S.F."/>
            <person name="Figueroa M."/>
        </authorList>
    </citation>
    <scope>NUCLEOTIDE SEQUENCE [LARGE SCALE GENOMIC DNA]</scope>
    <source>
        <strain evidence="1">12NC29</strain>
    </source>
</reference>
<protein>
    <submittedName>
        <fullName evidence="1">Uncharacterized protein</fullName>
    </submittedName>
</protein>
<proteinExistence type="predicted"/>
<dbReference type="EMBL" id="PGCJ01001075">
    <property type="protein sequence ID" value="PLW10082.1"/>
    <property type="molecule type" value="Genomic_DNA"/>
</dbReference>
<accession>A0A2N5SA16</accession>
<sequence>MHGVHIRVPFSSHCHYVSTNLAKKMSWSFRDAEHEPGVGMIPVSRAVFGFAAAHPGTAPQALTGTRRHWPRGQCHRLRASWLRGQLLSVTRIRTMTFFAGVLTRVP</sequence>
<name>A0A2N5SA16_9BASI</name>
<dbReference type="AlphaFoldDB" id="A0A2N5SA16"/>
<gene>
    <name evidence="1" type="ORF">PCANC_22476</name>
</gene>
<comment type="caution">
    <text evidence="1">The sequence shown here is derived from an EMBL/GenBank/DDBJ whole genome shotgun (WGS) entry which is preliminary data.</text>
</comment>
<evidence type="ECO:0000313" key="2">
    <source>
        <dbReference type="Proteomes" id="UP000235388"/>
    </source>
</evidence>
<keyword evidence="2" id="KW-1185">Reference proteome</keyword>
<dbReference type="Proteomes" id="UP000235388">
    <property type="component" value="Unassembled WGS sequence"/>
</dbReference>
<organism evidence="1 2">
    <name type="scientific">Puccinia coronata f. sp. avenae</name>
    <dbReference type="NCBI Taxonomy" id="200324"/>
    <lineage>
        <taxon>Eukaryota</taxon>
        <taxon>Fungi</taxon>
        <taxon>Dikarya</taxon>
        <taxon>Basidiomycota</taxon>
        <taxon>Pucciniomycotina</taxon>
        <taxon>Pucciniomycetes</taxon>
        <taxon>Pucciniales</taxon>
        <taxon>Pucciniaceae</taxon>
        <taxon>Puccinia</taxon>
    </lineage>
</organism>
<evidence type="ECO:0000313" key="1">
    <source>
        <dbReference type="EMBL" id="PLW10082.1"/>
    </source>
</evidence>